<sequence length="56" mass="6274">MVDDAGKKFSTGTLEIEDGGTWIFGCSVDLDWLGDFALSLAMVDWDLAFEFDFDFI</sequence>
<gene>
    <name evidence="1" type="ORF">KFK09_013426</name>
</gene>
<evidence type="ECO:0000313" key="1">
    <source>
        <dbReference type="EMBL" id="KAI0507304.1"/>
    </source>
</evidence>
<reference evidence="1" key="1">
    <citation type="journal article" date="2022" name="Front. Genet.">
        <title>Chromosome-Scale Assembly of the Dendrobium nobile Genome Provides Insights Into the Molecular Mechanism of the Biosynthesis of the Medicinal Active Ingredient of Dendrobium.</title>
        <authorList>
            <person name="Xu Q."/>
            <person name="Niu S.-C."/>
            <person name="Li K.-L."/>
            <person name="Zheng P.-J."/>
            <person name="Zhang X.-J."/>
            <person name="Jia Y."/>
            <person name="Liu Y."/>
            <person name="Niu Y.-X."/>
            <person name="Yu L.-H."/>
            <person name="Chen D.-F."/>
            <person name="Zhang G.-Q."/>
        </authorList>
    </citation>
    <scope>NUCLEOTIDE SEQUENCE</scope>
    <source>
        <tissue evidence="1">Leaf</tissue>
    </source>
</reference>
<dbReference type="EMBL" id="JAGYWB010000010">
    <property type="protein sequence ID" value="KAI0507304.1"/>
    <property type="molecule type" value="Genomic_DNA"/>
</dbReference>
<accession>A0A8T3B8Q8</accession>
<name>A0A8T3B8Q8_DENNO</name>
<comment type="caution">
    <text evidence="1">The sequence shown here is derived from an EMBL/GenBank/DDBJ whole genome shotgun (WGS) entry which is preliminary data.</text>
</comment>
<keyword evidence="2" id="KW-1185">Reference proteome</keyword>
<dbReference type="Proteomes" id="UP000829196">
    <property type="component" value="Unassembled WGS sequence"/>
</dbReference>
<dbReference type="AlphaFoldDB" id="A0A8T3B8Q8"/>
<organism evidence="1 2">
    <name type="scientific">Dendrobium nobile</name>
    <name type="common">Orchid</name>
    <dbReference type="NCBI Taxonomy" id="94219"/>
    <lineage>
        <taxon>Eukaryota</taxon>
        <taxon>Viridiplantae</taxon>
        <taxon>Streptophyta</taxon>
        <taxon>Embryophyta</taxon>
        <taxon>Tracheophyta</taxon>
        <taxon>Spermatophyta</taxon>
        <taxon>Magnoliopsida</taxon>
        <taxon>Liliopsida</taxon>
        <taxon>Asparagales</taxon>
        <taxon>Orchidaceae</taxon>
        <taxon>Epidendroideae</taxon>
        <taxon>Malaxideae</taxon>
        <taxon>Dendrobiinae</taxon>
        <taxon>Dendrobium</taxon>
    </lineage>
</organism>
<proteinExistence type="predicted"/>
<evidence type="ECO:0000313" key="2">
    <source>
        <dbReference type="Proteomes" id="UP000829196"/>
    </source>
</evidence>
<protein>
    <submittedName>
        <fullName evidence="1">Uncharacterized protein</fullName>
    </submittedName>
</protein>